<evidence type="ECO:0000256" key="5">
    <source>
        <dbReference type="ARBA" id="ARBA00023136"/>
    </source>
</evidence>
<reference evidence="8" key="1">
    <citation type="journal article" date="2021" name="PeerJ">
        <title>Extensive microbial diversity within the chicken gut microbiome revealed by metagenomics and culture.</title>
        <authorList>
            <person name="Gilroy R."/>
            <person name="Ravi A."/>
            <person name="Getino M."/>
            <person name="Pursley I."/>
            <person name="Horton D.L."/>
            <person name="Alikhan N.F."/>
            <person name="Baker D."/>
            <person name="Gharbi K."/>
            <person name="Hall N."/>
            <person name="Watson M."/>
            <person name="Adriaenssens E.M."/>
            <person name="Foster-Nyarko E."/>
            <person name="Jarju S."/>
            <person name="Secka A."/>
            <person name="Antonio M."/>
            <person name="Oren A."/>
            <person name="Chaudhuri R.R."/>
            <person name="La Ragione R."/>
            <person name="Hildebrand F."/>
            <person name="Pallen M.J."/>
        </authorList>
    </citation>
    <scope>NUCLEOTIDE SEQUENCE</scope>
    <source>
        <strain evidence="8">CHK172-16539</strain>
    </source>
</reference>
<reference evidence="8" key="2">
    <citation type="submission" date="2021-04" db="EMBL/GenBank/DDBJ databases">
        <authorList>
            <person name="Gilroy R."/>
        </authorList>
    </citation>
    <scope>NUCLEOTIDE SEQUENCE</scope>
    <source>
        <strain evidence="8">CHK172-16539</strain>
    </source>
</reference>
<evidence type="ECO:0000313" key="9">
    <source>
        <dbReference type="Proteomes" id="UP000824063"/>
    </source>
</evidence>
<feature type="transmembrane region" description="Helical" evidence="6">
    <location>
        <begin position="79"/>
        <end position="107"/>
    </location>
</feature>
<sequence>MKIGLRTLKTVVACFFALIIAQQLDLLYYTSAGIIAILSVGNTKKSSFNTGMARVASLTLATIIAAIIFNLVGYSPLGFTLFLTFFIPLTVRFSLTDGIVVTSVLVTHYLLEQNFGWDLIINEFLLMGIGVGVALLLNLYMPNLEKRIKQEQETIEVHVRQLLLDMADHLAQTNKEDLVISCDALLESIDNGQKQAHMHQENQWFEENWYYEEYFIMRRSQVRLLREMIFILKKIEIEKAWVEDLHILLTTAGETLSEANDGIQLLKNIDLVTESYRLKPLPKNREEFENRARLFQCLQIFKNFIELKAEFSMQQ</sequence>
<name>A0A9D2JHJ3_9ENTE</name>
<dbReference type="Proteomes" id="UP000824063">
    <property type="component" value="Unassembled WGS sequence"/>
</dbReference>
<dbReference type="InterPro" id="IPR052984">
    <property type="entry name" value="UPF0421"/>
</dbReference>
<evidence type="ECO:0000259" key="7">
    <source>
        <dbReference type="Pfam" id="PF11728"/>
    </source>
</evidence>
<dbReference type="AlphaFoldDB" id="A0A9D2JHJ3"/>
<dbReference type="PANTHER" id="PTHR40064:SF1">
    <property type="entry name" value="MEMBRANE PROTEIN"/>
    <property type="match status" value="1"/>
</dbReference>
<keyword evidence="2" id="KW-1003">Cell membrane</keyword>
<evidence type="ECO:0000256" key="6">
    <source>
        <dbReference type="SAM" id="Phobius"/>
    </source>
</evidence>
<feature type="transmembrane region" description="Helical" evidence="6">
    <location>
        <begin position="119"/>
        <end position="140"/>
    </location>
</feature>
<dbReference type="InterPro" id="IPR038323">
    <property type="entry name" value="ArAE_1_C_sf"/>
</dbReference>
<dbReference type="PANTHER" id="PTHR40064">
    <property type="entry name" value="MEMBRANE PROTEIN-RELATED"/>
    <property type="match status" value="1"/>
</dbReference>
<evidence type="ECO:0000313" key="8">
    <source>
        <dbReference type="EMBL" id="HIZ53666.1"/>
    </source>
</evidence>
<dbReference type="InterPro" id="IPR021062">
    <property type="entry name" value="ArAE_1_C"/>
</dbReference>
<feature type="domain" description="Putative aromatic acid exporter C-terminal" evidence="7">
    <location>
        <begin position="145"/>
        <end position="308"/>
    </location>
</feature>
<evidence type="ECO:0000256" key="2">
    <source>
        <dbReference type="ARBA" id="ARBA00022475"/>
    </source>
</evidence>
<keyword evidence="5 6" id="KW-0472">Membrane</keyword>
<evidence type="ECO:0000256" key="4">
    <source>
        <dbReference type="ARBA" id="ARBA00022989"/>
    </source>
</evidence>
<evidence type="ECO:0000256" key="1">
    <source>
        <dbReference type="ARBA" id="ARBA00004651"/>
    </source>
</evidence>
<comment type="caution">
    <text evidence="8">The sequence shown here is derived from an EMBL/GenBank/DDBJ whole genome shotgun (WGS) entry which is preliminary data.</text>
</comment>
<dbReference type="EMBL" id="DXBN01000153">
    <property type="protein sequence ID" value="HIZ53666.1"/>
    <property type="molecule type" value="Genomic_DNA"/>
</dbReference>
<gene>
    <name evidence="8" type="ORF">IAA20_06990</name>
</gene>
<proteinExistence type="predicted"/>
<dbReference type="GO" id="GO:0005886">
    <property type="term" value="C:plasma membrane"/>
    <property type="evidence" value="ECO:0007669"/>
    <property type="project" value="UniProtKB-SubCell"/>
</dbReference>
<protein>
    <submittedName>
        <fullName evidence="8">Aromatic acid exporter family protein</fullName>
    </submittedName>
</protein>
<organism evidence="8 9">
    <name type="scientific">Candidatus Enterococcus avicola</name>
    <dbReference type="NCBI Taxonomy" id="2838561"/>
    <lineage>
        <taxon>Bacteria</taxon>
        <taxon>Bacillati</taxon>
        <taxon>Bacillota</taxon>
        <taxon>Bacilli</taxon>
        <taxon>Lactobacillales</taxon>
        <taxon>Enterococcaceae</taxon>
        <taxon>Enterococcus</taxon>
    </lineage>
</organism>
<feature type="transmembrane region" description="Helical" evidence="6">
    <location>
        <begin position="12"/>
        <end position="40"/>
    </location>
</feature>
<keyword evidence="3 6" id="KW-0812">Transmembrane</keyword>
<accession>A0A9D2JHJ3</accession>
<dbReference type="Pfam" id="PF11728">
    <property type="entry name" value="ArAE_1_C"/>
    <property type="match status" value="1"/>
</dbReference>
<dbReference type="Gene3D" id="1.20.120.940">
    <property type="entry name" value="Putative aromatic acid exporter, C-terminal domain"/>
    <property type="match status" value="1"/>
</dbReference>
<dbReference type="InterPro" id="IPR010343">
    <property type="entry name" value="ArAE_1"/>
</dbReference>
<feature type="transmembrane region" description="Helical" evidence="6">
    <location>
        <begin position="52"/>
        <end position="72"/>
    </location>
</feature>
<dbReference type="Pfam" id="PF06081">
    <property type="entry name" value="ArAE_1"/>
    <property type="match status" value="1"/>
</dbReference>
<evidence type="ECO:0000256" key="3">
    <source>
        <dbReference type="ARBA" id="ARBA00022692"/>
    </source>
</evidence>
<comment type="subcellular location">
    <subcellularLocation>
        <location evidence="1">Cell membrane</location>
        <topology evidence="1">Multi-pass membrane protein</topology>
    </subcellularLocation>
</comment>
<keyword evidence="4 6" id="KW-1133">Transmembrane helix</keyword>